<gene>
    <name evidence="2" type="ORF">SAMN04488109_1846</name>
</gene>
<dbReference type="Proteomes" id="UP000184212">
    <property type="component" value="Unassembled WGS sequence"/>
</dbReference>
<evidence type="ECO:0000313" key="3">
    <source>
        <dbReference type="Proteomes" id="UP000184212"/>
    </source>
</evidence>
<dbReference type="EMBL" id="FQWQ01000001">
    <property type="protein sequence ID" value="SHG78981.1"/>
    <property type="molecule type" value="Genomic_DNA"/>
</dbReference>
<feature type="coiled-coil region" evidence="1">
    <location>
        <begin position="263"/>
        <end position="298"/>
    </location>
</feature>
<evidence type="ECO:0000313" key="2">
    <source>
        <dbReference type="EMBL" id="SHG78981.1"/>
    </source>
</evidence>
<dbReference type="STRING" id="947013.SAMN04488109_1846"/>
<organism evidence="2 3">
    <name type="scientific">Chryseolinea serpens</name>
    <dbReference type="NCBI Taxonomy" id="947013"/>
    <lineage>
        <taxon>Bacteria</taxon>
        <taxon>Pseudomonadati</taxon>
        <taxon>Bacteroidota</taxon>
        <taxon>Cytophagia</taxon>
        <taxon>Cytophagales</taxon>
        <taxon>Fulvivirgaceae</taxon>
        <taxon>Chryseolinea</taxon>
    </lineage>
</organism>
<dbReference type="RefSeq" id="WP_073132998.1">
    <property type="nucleotide sequence ID" value="NZ_FQWQ01000001.1"/>
</dbReference>
<proteinExistence type="predicted"/>
<sequence length="377" mass="44759">MENPIKLNRKQLYVLVWSTPLSSLAKTYNISDNGLRQMCKKLEIPLPKNGYWQKIKFGKQPRKIEFKAEYPDKDEIVLEVVTEETIRRTTIVDKVKERQMEIELALGEKLKVPERLSKPEDLVTATKERAAASSKRDWSSKVFSIYPNELNISGTDALLPRSLRFFDSFIKVLKLRGHAVTAENRETVAILFGEEIKIRLREKDKLTREMDGKWPQTRRDPTGVLYFGAKPSFTIDKVWIDGPRTIEQQLSNIVAYLEIKGEERREERRLREIRHKKEEELARQRKEYRQRQERELDDFKLLLSKVKRWQQLNLIRGYVDELETTSLERNIFTEEIQTWVTWARKKADWYDPQINADDELLSEVDKETLTLKRESFW</sequence>
<dbReference type="OrthoDB" id="9777694at2"/>
<reference evidence="2 3" key="1">
    <citation type="submission" date="2016-11" db="EMBL/GenBank/DDBJ databases">
        <authorList>
            <person name="Jaros S."/>
            <person name="Januszkiewicz K."/>
            <person name="Wedrychowicz H."/>
        </authorList>
    </citation>
    <scope>NUCLEOTIDE SEQUENCE [LARGE SCALE GENOMIC DNA]</scope>
    <source>
        <strain evidence="2 3">DSM 24574</strain>
    </source>
</reference>
<accession>A0A1M5MNY4</accession>
<keyword evidence="3" id="KW-1185">Reference proteome</keyword>
<keyword evidence="1" id="KW-0175">Coiled coil</keyword>
<protein>
    <submittedName>
        <fullName evidence="2">Uncharacterized protein</fullName>
    </submittedName>
</protein>
<evidence type="ECO:0000256" key="1">
    <source>
        <dbReference type="SAM" id="Coils"/>
    </source>
</evidence>
<dbReference type="AlphaFoldDB" id="A0A1M5MNY4"/>
<name>A0A1M5MNY4_9BACT</name>